<gene>
    <name evidence="1" type="ORF">E2C01_016753</name>
</gene>
<dbReference type="Proteomes" id="UP000324222">
    <property type="component" value="Unassembled WGS sequence"/>
</dbReference>
<organism evidence="1 2">
    <name type="scientific">Portunus trituberculatus</name>
    <name type="common">Swimming crab</name>
    <name type="synonym">Neptunus trituberculatus</name>
    <dbReference type="NCBI Taxonomy" id="210409"/>
    <lineage>
        <taxon>Eukaryota</taxon>
        <taxon>Metazoa</taxon>
        <taxon>Ecdysozoa</taxon>
        <taxon>Arthropoda</taxon>
        <taxon>Crustacea</taxon>
        <taxon>Multicrustacea</taxon>
        <taxon>Malacostraca</taxon>
        <taxon>Eumalacostraca</taxon>
        <taxon>Eucarida</taxon>
        <taxon>Decapoda</taxon>
        <taxon>Pleocyemata</taxon>
        <taxon>Brachyura</taxon>
        <taxon>Eubrachyura</taxon>
        <taxon>Portunoidea</taxon>
        <taxon>Portunidae</taxon>
        <taxon>Portuninae</taxon>
        <taxon>Portunus</taxon>
    </lineage>
</organism>
<sequence>MVGSASDGFSLCKYKTVTVTVISAISPLCTHSLLRLSRGIKGESAIRGQVTKILLPHLSSSGLVILEVNAAKEVHPGLWFQRGHFPGDKNQLGPRHTLHGAGLHHGDVPVLLLLLVCPLAAGDVAALAPHHHSLPDDLNIKVEDRPRFFVLSG</sequence>
<protein>
    <submittedName>
        <fullName evidence="1">Uncharacterized protein</fullName>
    </submittedName>
</protein>
<proteinExistence type="predicted"/>
<dbReference type="AlphaFoldDB" id="A0A5B7DRM5"/>
<keyword evidence="2" id="KW-1185">Reference proteome</keyword>
<comment type="caution">
    <text evidence="1">The sequence shown here is derived from an EMBL/GenBank/DDBJ whole genome shotgun (WGS) entry which is preliminary data.</text>
</comment>
<reference evidence="1 2" key="1">
    <citation type="submission" date="2019-05" db="EMBL/GenBank/DDBJ databases">
        <title>Another draft genome of Portunus trituberculatus and its Hox gene families provides insights of decapod evolution.</title>
        <authorList>
            <person name="Jeong J.-H."/>
            <person name="Song I."/>
            <person name="Kim S."/>
            <person name="Choi T."/>
            <person name="Kim D."/>
            <person name="Ryu S."/>
            <person name="Kim W."/>
        </authorList>
    </citation>
    <scope>NUCLEOTIDE SEQUENCE [LARGE SCALE GENOMIC DNA]</scope>
    <source>
        <tissue evidence="1">Muscle</tissue>
    </source>
</reference>
<evidence type="ECO:0000313" key="1">
    <source>
        <dbReference type="EMBL" id="MPC23694.1"/>
    </source>
</evidence>
<accession>A0A5B7DRM5</accession>
<evidence type="ECO:0000313" key="2">
    <source>
        <dbReference type="Proteomes" id="UP000324222"/>
    </source>
</evidence>
<name>A0A5B7DRM5_PORTR</name>
<dbReference type="EMBL" id="VSRR010001241">
    <property type="protein sequence ID" value="MPC23694.1"/>
    <property type="molecule type" value="Genomic_DNA"/>
</dbReference>